<dbReference type="Pfam" id="PF01575">
    <property type="entry name" value="MaoC_dehydratas"/>
    <property type="match status" value="1"/>
</dbReference>
<name>A0A2P7APJ7_9HYPH</name>
<dbReference type="SUPFAM" id="SSF54637">
    <property type="entry name" value="Thioesterase/thiol ester dehydrase-isomerase"/>
    <property type="match status" value="1"/>
</dbReference>
<feature type="domain" description="MaoC-like" evidence="1">
    <location>
        <begin position="18"/>
        <end position="121"/>
    </location>
</feature>
<evidence type="ECO:0000313" key="3">
    <source>
        <dbReference type="Proteomes" id="UP000241158"/>
    </source>
</evidence>
<comment type="caution">
    <text evidence="2">The sequence shown here is derived from an EMBL/GenBank/DDBJ whole genome shotgun (WGS) entry which is preliminary data.</text>
</comment>
<keyword evidence="3" id="KW-1185">Reference proteome</keyword>
<protein>
    <submittedName>
        <fullName evidence="2">Dehydratase</fullName>
    </submittedName>
</protein>
<dbReference type="AlphaFoldDB" id="A0A2P7APJ7"/>
<evidence type="ECO:0000313" key="2">
    <source>
        <dbReference type="EMBL" id="PSH56131.1"/>
    </source>
</evidence>
<reference evidence="3" key="1">
    <citation type="submission" date="2017-11" db="EMBL/GenBank/DDBJ databases">
        <authorList>
            <person name="Kuznetsova I."/>
            <person name="Sazanova A."/>
            <person name="Chirak E."/>
            <person name="Safronova V."/>
            <person name="Willems A."/>
        </authorList>
    </citation>
    <scope>NUCLEOTIDE SEQUENCE [LARGE SCALE GENOMIC DNA]</scope>
    <source>
        <strain evidence="3">PEPV15</strain>
    </source>
</reference>
<sequence>MNEWIEEFIGVERDLGTYSFTADEIVKFATKYDPQRFHVDPEAARKSNFGALCASGWHTTAVWMRLNVEDMKSVVKAAMARGEKPPQFGPSPGFENLKWLKPVYAGDTIRFTRTIKNVRALKSRPGWSMMQMYSAAYNQRDEKVLEFDSAALIALPE</sequence>
<dbReference type="InterPro" id="IPR052342">
    <property type="entry name" value="MCH/BMMD"/>
</dbReference>
<dbReference type="OrthoDB" id="9797938at2"/>
<organism evidence="2 3">
    <name type="scientific">Phyllobacterium endophyticum</name>
    <dbReference type="NCBI Taxonomy" id="1149773"/>
    <lineage>
        <taxon>Bacteria</taxon>
        <taxon>Pseudomonadati</taxon>
        <taxon>Pseudomonadota</taxon>
        <taxon>Alphaproteobacteria</taxon>
        <taxon>Hyphomicrobiales</taxon>
        <taxon>Phyllobacteriaceae</taxon>
        <taxon>Phyllobacterium</taxon>
    </lineage>
</organism>
<dbReference type="PANTHER" id="PTHR43664:SF1">
    <property type="entry name" value="BETA-METHYLMALYL-COA DEHYDRATASE"/>
    <property type="match status" value="1"/>
</dbReference>
<accession>A0A2P7APJ7</accession>
<dbReference type="Gene3D" id="3.10.129.10">
    <property type="entry name" value="Hotdog Thioesterase"/>
    <property type="match status" value="1"/>
</dbReference>
<dbReference type="RefSeq" id="WP_106718558.1">
    <property type="nucleotide sequence ID" value="NZ_JACHXT010000001.1"/>
</dbReference>
<evidence type="ECO:0000259" key="1">
    <source>
        <dbReference type="Pfam" id="PF01575"/>
    </source>
</evidence>
<dbReference type="Proteomes" id="UP000241158">
    <property type="component" value="Unassembled WGS sequence"/>
</dbReference>
<dbReference type="InterPro" id="IPR029069">
    <property type="entry name" value="HotDog_dom_sf"/>
</dbReference>
<dbReference type="InterPro" id="IPR002539">
    <property type="entry name" value="MaoC-like_dom"/>
</dbReference>
<dbReference type="CDD" id="cd03454">
    <property type="entry name" value="YdeM"/>
    <property type="match status" value="1"/>
</dbReference>
<gene>
    <name evidence="2" type="ORF">CU100_21260</name>
</gene>
<proteinExistence type="predicted"/>
<dbReference type="PANTHER" id="PTHR43664">
    <property type="entry name" value="MONOAMINE OXIDASE-RELATED"/>
    <property type="match status" value="1"/>
</dbReference>
<dbReference type="EMBL" id="PGGN01000004">
    <property type="protein sequence ID" value="PSH56131.1"/>
    <property type="molecule type" value="Genomic_DNA"/>
</dbReference>